<protein>
    <recommendedName>
        <fullName evidence="1">non-specific serine/threonine protein kinase</fullName>
        <ecNumber evidence="1">2.7.11.1</ecNumber>
    </recommendedName>
</protein>
<dbReference type="EMBL" id="ASPP01011778">
    <property type="protein sequence ID" value="ETO21282.1"/>
    <property type="molecule type" value="Genomic_DNA"/>
</dbReference>
<reference evidence="11 12" key="1">
    <citation type="journal article" date="2013" name="Curr. Biol.">
        <title>The Genome of the Foraminiferan Reticulomyxa filosa.</title>
        <authorList>
            <person name="Glockner G."/>
            <person name="Hulsmann N."/>
            <person name="Schleicher M."/>
            <person name="Noegel A.A."/>
            <person name="Eichinger L."/>
            <person name="Gallinger C."/>
            <person name="Pawlowski J."/>
            <person name="Sierra R."/>
            <person name="Euteneuer U."/>
            <person name="Pillet L."/>
            <person name="Moustafa A."/>
            <person name="Platzer M."/>
            <person name="Groth M."/>
            <person name="Szafranski K."/>
            <person name="Schliwa M."/>
        </authorList>
    </citation>
    <scope>NUCLEOTIDE SEQUENCE [LARGE SCALE GENOMIC DNA]</scope>
</reference>
<evidence type="ECO:0000256" key="7">
    <source>
        <dbReference type="ARBA" id="ARBA00047899"/>
    </source>
</evidence>
<keyword evidence="9" id="KW-1133">Transmembrane helix</keyword>
<evidence type="ECO:0000256" key="9">
    <source>
        <dbReference type="SAM" id="Phobius"/>
    </source>
</evidence>
<evidence type="ECO:0000313" key="11">
    <source>
        <dbReference type="EMBL" id="ETO21282.1"/>
    </source>
</evidence>
<keyword evidence="5" id="KW-0418">Kinase</keyword>
<dbReference type="GO" id="GO:0004674">
    <property type="term" value="F:protein serine/threonine kinase activity"/>
    <property type="evidence" value="ECO:0007669"/>
    <property type="project" value="UniProtKB-KW"/>
</dbReference>
<keyword evidence="3" id="KW-0808">Transferase</keyword>
<name>X6N7J5_RETFI</name>
<evidence type="ECO:0000256" key="5">
    <source>
        <dbReference type="ARBA" id="ARBA00022777"/>
    </source>
</evidence>
<evidence type="ECO:0000256" key="1">
    <source>
        <dbReference type="ARBA" id="ARBA00012513"/>
    </source>
</evidence>
<comment type="catalytic activity">
    <reaction evidence="7">
        <text>L-threonyl-[protein] + ATP = O-phospho-L-threonyl-[protein] + ADP + H(+)</text>
        <dbReference type="Rhea" id="RHEA:46608"/>
        <dbReference type="Rhea" id="RHEA-COMP:11060"/>
        <dbReference type="Rhea" id="RHEA-COMP:11605"/>
        <dbReference type="ChEBI" id="CHEBI:15378"/>
        <dbReference type="ChEBI" id="CHEBI:30013"/>
        <dbReference type="ChEBI" id="CHEBI:30616"/>
        <dbReference type="ChEBI" id="CHEBI:61977"/>
        <dbReference type="ChEBI" id="CHEBI:456216"/>
        <dbReference type="EC" id="2.7.11.1"/>
    </reaction>
</comment>
<feature type="transmembrane region" description="Helical" evidence="9">
    <location>
        <begin position="200"/>
        <end position="219"/>
    </location>
</feature>
<evidence type="ECO:0000256" key="2">
    <source>
        <dbReference type="ARBA" id="ARBA00022527"/>
    </source>
</evidence>
<keyword evidence="6" id="KW-0067">ATP-binding</keyword>
<keyword evidence="9" id="KW-0472">Membrane</keyword>
<feature type="transmembrane region" description="Helical" evidence="9">
    <location>
        <begin position="272"/>
        <end position="291"/>
    </location>
</feature>
<evidence type="ECO:0000256" key="6">
    <source>
        <dbReference type="ARBA" id="ARBA00022840"/>
    </source>
</evidence>
<dbReference type="AlphaFoldDB" id="X6N7J5"/>
<dbReference type="PROSITE" id="PS50011">
    <property type="entry name" value="PROTEIN_KINASE_DOM"/>
    <property type="match status" value="1"/>
</dbReference>
<dbReference type="SUPFAM" id="SSF56112">
    <property type="entry name" value="Protein kinase-like (PK-like)"/>
    <property type="match status" value="1"/>
</dbReference>
<evidence type="ECO:0000259" key="10">
    <source>
        <dbReference type="PROSITE" id="PS50011"/>
    </source>
</evidence>
<dbReference type="PANTHER" id="PTHR24343">
    <property type="entry name" value="SERINE/THREONINE KINASE"/>
    <property type="match status" value="1"/>
</dbReference>
<gene>
    <name evidence="11" type="ORF">RFI_15920</name>
</gene>
<evidence type="ECO:0000256" key="8">
    <source>
        <dbReference type="ARBA" id="ARBA00048679"/>
    </source>
</evidence>
<keyword evidence="4" id="KW-0547">Nucleotide-binding</keyword>
<keyword evidence="12" id="KW-1185">Reference proteome</keyword>
<comment type="caution">
    <text evidence="11">The sequence shown here is derived from an EMBL/GenBank/DDBJ whole genome shotgun (WGS) entry which is preliminary data.</text>
</comment>
<comment type="catalytic activity">
    <reaction evidence="8">
        <text>L-seryl-[protein] + ATP = O-phospho-L-seryl-[protein] + ADP + H(+)</text>
        <dbReference type="Rhea" id="RHEA:17989"/>
        <dbReference type="Rhea" id="RHEA-COMP:9863"/>
        <dbReference type="Rhea" id="RHEA-COMP:11604"/>
        <dbReference type="ChEBI" id="CHEBI:15378"/>
        <dbReference type="ChEBI" id="CHEBI:29999"/>
        <dbReference type="ChEBI" id="CHEBI:30616"/>
        <dbReference type="ChEBI" id="CHEBI:83421"/>
        <dbReference type="ChEBI" id="CHEBI:456216"/>
        <dbReference type="EC" id="2.7.11.1"/>
    </reaction>
</comment>
<dbReference type="EC" id="2.7.11.1" evidence="1"/>
<keyword evidence="9" id="KW-0812">Transmembrane</keyword>
<sequence length="379" mass="43638">MLHRNSMAHKDLSCENILIDKSYRFLLHDFAGVEIFAVRKPDVSKNDAINLCDEIPKQHETVSNEEPQLDALDIGPEEDASPMITLSPCAEEVKGAKHAPSLSTLSMLHLYPDLLSKIGDFDQINDEKNTPKKTEIYADVEKPQTIQPYVLNNSAKKEKSSFITNVWCGKDPYMSPECYACRVNKVKNVPKYFDALSNDVWSFGVILLLVFGESAFLWMKPDGNFDPNFPFILSNLEDELRSVFHLPKNYATKSKKKKKSLRNEWVEGKLGLLLYFFYCCDFAELLLTIFVPEENRPTMEMVMEHPFFQHVDNMQSNESKTPFIQPQFANKSRKSNEKSVVEPVHGICFSNEIFVAQHKIFFFVVKTEFKSIFAYHLYL</sequence>
<accession>X6N7J5</accession>
<dbReference type="Proteomes" id="UP000023152">
    <property type="component" value="Unassembled WGS sequence"/>
</dbReference>
<dbReference type="GO" id="GO:0005524">
    <property type="term" value="F:ATP binding"/>
    <property type="evidence" value="ECO:0007669"/>
    <property type="project" value="UniProtKB-KW"/>
</dbReference>
<dbReference type="InterPro" id="IPR011009">
    <property type="entry name" value="Kinase-like_dom_sf"/>
</dbReference>
<proteinExistence type="predicted"/>
<evidence type="ECO:0000256" key="3">
    <source>
        <dbReference type="ARBA" id="ARBA00022679"/>
    </source>
</evidence>
<organism evidence="11 12">
    <name type="scientific">Reticulomyxa filosa</name>
    <dbReference type="NCBI Taxonomy" id="46433"/>
    <lineage>
        <taxon>Eukaryota</taxon>
        <taxon>Sar</taxon>
        <taxon>Rhizaria</taxon>
        <taxon>Retaria</taxon>
        <taxon>Foraminifera</taxon>
        <taxon>Monothalamids</taxon>
        <taxon>Reticulomyxidae</taxon>
        <taxon>Reticulomyxa</taxon>
    </lineage>
</organism>
<keyword evidence="2" id="KW-0723">Serine/threonine-protein kinase</keyword>
<dbReference type="InterPro" id="IPR000719">
    <property type="entry name" value="Prot_kinase_dom"/>
</dbReference>
<feature type="domain" description="Protein kinase" evidence="10">
    <location>
        <begin position="1"/>
        <end position="308"/>
    </location>
</feature>
<evidence type="ECO:0000313" key="12">
    <source>
        <dbReference type="Proteomes" id="UP000023152"/>
    </source>
</evidence>
<dbReference type="Gene3D" id="1.10.510.10">
    <property type="entry name" value="Transferase(Phosphotransferase) domain 1"/>
    <property type="match status" value="1"/>
</dbReference>
<evidence type="ECO:0000256" key="4">
    <source>
        <dbReference type="ARBA" id="ARBA00022741"/>
    </source>
</evidence>